<reference evidence="7 8" key="1">
    <citation type="submission" date="2021-03" db="EMBL/GenBank/DDBJ databases">
        <title>Tianweitania aestuarii sp. nov., isolated from a tidal flat.</title>
        <authorList>
            <person name="Park S."/>
            <person name="Yoon J.-H."/>
        </authorList>
    </citation>
    <scope>NUCLEOTIDE SEQUENCE [LARGE SCALE GENOMIC DNA]</scope>
    <source>
        <strain evidence="7 8">BSSL-BM11</strain>
    </source>
</reference>
<feature type="transmembrane region" description="Helical" evidence="6">
    <location>
        <begin position="89"/>
        <end position="112"/>
    </location>
</feature>
<feature type="transmembrane region" description="Helical" evidence="6">
    <location>
        <begin position="62"/>
        <end position="82"/>
    </location>
</feature>
<dbReference type="PANTHER" id="PTHR11384">
    <property type="entry name" value="ATP-BINDING CASSETTE, SUB-FAMILY D MEMBER"/>
    <property type="match status" value="1"/>
</dbReference>
<accession>A0ABS5RRP7</accession>
<evidence type="ECO:0000256" key="5">
    <source>
        <dbReference type="ARBA" id="ARBA00023136"/>
    </source>
</evidence>
<dbReference type="NCBIfam" id="NF008306">
    <property type="entry name" value="PRK11098.1"/>
    <property type="match status" value="1"/>
</dbReference>
<evidence type="ECO:0000256" key="6">
    <source>
        <dbReference type="SAM" id="Phobius"/>
    </source>
</evidence>
<evidence type="ECO:0000256" key="1">
    <source>
        <dbReference type="ARBA" id="ARBA00004651"/>
    </source>
</evidence>
<dbReference type="Pfam" id="PF05992">
    <property type="entry name" value="SbmA_BacA"/>
    <property type="match status" value="1"/>
</dbReference>
<evidence type="ECO:0000256" key="2">
    <source>
        <dbReference type="ARBA" id="ARBA00022448"/>
    </source>
</evidence>
<organism evidence="7 8">
    <name type="scientific">Tianweitania aestuarii</name>
    <dbReference type="NCBI Taxonomy" id="2814886"/>
    <lineage>
        <taxon>Bacteria</taxon>
        <taxon>Pseudomonadati</taxon>
        <taxon>Pseudomonadota</taxon>
        <taxon>Alphaproteobacteria</taxon>
        <taxon>Hyphomicrobiales</taxon>
        <taxon>Phyllobacteriaceae</taxon>
        <taxon>Tianweitania</taxon>
    </lineage>
</organism>
<keyword evidence="8" id="KW-1185">Reference proteome</keyword>
<keyword evidence="2" id="KW-0813">Transport</keyword>
<evidence type="ECO:0000256" key="4">
    <source>
        <dbReference type="ARBA" id="ARBA00022989"/>
    </source>
</evidence>
<feature type="transmembrane region" description="Helical" evidence="6">
    <location>
        <begin position="12"/>
        <end position="30"/>
    </location>
</feature>
<comment type="caution">
    <text evidence="7">The sequence shown here is derived from an EMBL/GenBank/DDBJ whole genome shotgun (WGS) entry which is preliminary data.</text>
</comment>
<keyword evidence="3 6" id="KW-0812">Transmembrane</keyword>
<dbReference type="InterPro" id="IPR050835">
    <property type="entry name" value="ABC_transporter_sub-D"/>
</dbReference>
<feature type="transmembrane region" description="Helical" evidence="6">
    <location>
        <begin position="146"/>
        <end position="169"/>
    </location>
</feature>
<proteinExistence type="predicted"/>
<keyword evidence="5 6" id="KW-0472">Membrane</keyword>
<dbReference type="Proteomes" id="UP001297272">
    <property type="component" value="Unassembled WGS sequence"/>
</dbReference>
<sequence length="426" mass="48204">MFVSFFPRPRLFFASAVIWSLIAVIGWYLGGEQLGALFNMAPSGADADTTRGVSEFLSPAYIWFYVYFWMSILLFAGFWFWFSPHRWQAWSVLGSGLIIFITNFSVQVSIVINNNWRGPFYNLIQEALTTPGSVNQGQLFSGVVQFLTLALVGITVAVLNLFFVSHWVFRWRTAMNEFYTYHWPRLRHIEGASQRVQEDAMRFATTMQGLGVNLIDALMTLIAFLPVLAALSGNVTELPVVGAIPYPLVFAAIGWSIFGTVLLAVVGIKLPGLEFRNQRVEAALRKELVYGEDDASRAQPLTLGELFDNVRKNYFTLYFHYVYFNVARYLYLQADVIFPTFLLVPTIAAGRITFGIFQQILSAFTYVASSFQYLVNSWPTIVELISIYKRLRAFEAQIGGGELPEADQHYLRREQAGVPPEDQPAT</sequence>
<evidence type="ECO:0000256" key="3">
    <source>
        <dbReference type="ARBA" id="ARBA00022692"/>
    </source>
</evidence>
<comment type="subcellular location">
    <subcellularLocation>
        <location evidence="1">Cell membrane</location>
        <topology evidence="1">Multi-pass membrane protein</topology>
    </subcellularLocation>
</comment>
<dbReference type="EMBL" id="JAFMNX010000001">
    <property type="protein sequence ID" value="MBS9719725.1"/>
    <property type="molecule type" value="Genomic_DNA"/>
</dbReference>
<protein>
    <submittedName>
        <fullName evidence="7">Peptide antibiotic transporter SbmA</fullName>
    </submittedName>
</protein>
<dbReference type="InterPro" id="IPR009248">
    <property type="entry name" value="SbmA_BacA"/>
</dbReference>
<evidence type="ECO:0000313" key="7">
    <source>
        <dbReference type="EMBL" id="MBS9719725.1"/>
    </source>
</evidence>
<keyword evidence="4 6" id="KW-1133">Transmembrane helix</keyword>
<dbReference type="PANTHER" id="PTHR11384:SF59">
    <property type="entry name" value="LYSOSOMAL COBALAMIN TRANSPORTER ABCD4"/>
    <property type="match status" value="1"/>
</dbReference>
<feature type="transmembrane region" description="Helical" evidence="6">
    <location>
        <begin position="243"/>
        <end position="268"/>
    </location>
</feature>
<feature type="transmembrane region" description="Helical" evidence="6">
    <location>
        <begin position="210"/>
        <end position="231"/>
    </location>
</feature>
<gene>
    <name evidence="7" type="primary">sbmA</name>
    <name evidence="7" type="ORF">JYU29_03380</name>
</gene>
<evidence type="ECO:0000313" key="8">
    <source>
        <dbReference type="Proteomes" id="UP001297272"/>
    </source>
</evidence>
<dbReference type="SUPFAM" id="SSF90123">
    <property type="entry name" value="ABC transporter transmembrane region"/>
    <property type="match status" value="1"/>
</dbReference>
<dbReference type="InterPro" id="IPR036640">
    <property type="entry name" value="ABC1_TM_sf"/>
</dbReference>
<dbReference type="RefSeq" id="WP_213983335.1">
    <property type="nucleotide sequence ID" value="NZ_JAFMNX010000001.1"/>
</dbReference>
<name>A0ABS5RRP7_9HYPH</name>